<dbReference type="Pfam" id="PF07715">
    <property type="entry name" value="Plug"/>
    <property type="match status" value="1"/>
</dbReference>
<dbReference type="Gene3D" id="2.170.130.10">
    <property type="entry name" value="TonB-dependent receptor, plug domain"/>
    <property type="match status" value="1"/>
</dbReference>
<dbReference type="STRING" id="1435349.PW52_14580"/>
<dbReference type="PANTHER" id="PTHR30069">
    <property type="entry name" value="TONB-DEPENDENT OUTER MEMBRANE RECEPTOR"/>
    <property type="match status" value="1"/>
</dbReference>
<evidence type="ECO:0000256" key="12">
    <source>
        <dbReference type="SAM" id="SignalP"/>
    </source>
</evidence>
<evidence type="ECO:0000256" key="4">
    <source>
        <dbReference type="ARBA" id="ARBA00022692"/>
    </source>
</evidence>
<keyword evidence="9 10" id="KW-0998">Cell outer membrane</keyword>
<dbReference type="InterPro" id="IPR000531">
    <property type="entry name" value="Beta-barrel_TonB"/>
</dbReference>
<comment type="caution">
    <text evidence="15">The sequence shown here is derived from an EMBL/GenBank/DDBJ whole genome shotgun (WGS) entry which is preliminary data.</text>
</comment>
<dbReference type="PANTHER" id="PTHR30069:SF29">
    <property type="entry name" value="HEMOGLOBIN AND HEMOGLOBIN-HAPTOGLOBIN-BINDING PROTEIN 1-RELATED"/>
    <property type="match status" value="1"/>
</dbReference>
<evidence type="ECO:0000256" key="8">
    <source>
        <dbReference type="ARBA" id="ARBA00023170"/>
    </source>
</evidence>
<evidence type="ECO:0000259" key="14">
    <source>
        <dbReference type="Pfam" id="PF07715"/>
    </source>
</evidence>
<feature type="domain" description="TonB-dependent receptor plug" evidence="14">
    <location>
        <begin position="59"/>
        <end position="145"/>
    </location>
</feature>
<protein>
    <submittedName>
        <fullName evidence="15">TonB-dependent receptor</fullName>
    </submittedName>
</protein>
<keyword evidence="4 10" id="KW-0812">Transmembrane</keyword>
<evidence type="ECO:0000256" key="5">
    <source>
        <dbReference type="ARBA" id="ARBA00022729"/>
    </source>
</evidence>
<keyword evidence="3 10" id="KW-1134">Transmembrane beta strand</keyword>
<feature type="domain" description="TonB-dependent receptor-like beta-barrel" evidence="13">
    <location>
        <begin position="190"/>
        <end position="597"/>
    </location>
</feature>
<dbReference type="PROSITE" id="PS52016">
    <property type="entry name" value="TONB_DEPENDENT_REC_3"/>
    <property type="match status" value="1"/>
</dbReference>
<keyword evidence="16" id="KW-1185">Reference proteome</keyword>
<dbReference type="Proteomes" id="UP000032578">
    <property type="component" value="Unassembled WGS sequence"/>
</dbReference>
<dbReference type="EMBL" id="JTDW01000014">
    <property type="protein sequence ID" value="KJD33265.1"/>
    <property type="molecule type" value="Genomic_DNA"/>
</dbReference>
<dbReference type="RefSeq" id="WP_044633709.1">
    <property type="nucleotide sequence ID" value="NZ_JTDW01000014.1"/>
</dbReference>
<organism evidence="15 16">
    <name type="scientific">Neotamlana sedimentorum</name>
    <dbReference type="NCBI Taxonomy" id="1435349"/>
    <lineage>
        <taxon>Bacteria</taxon>
        <taxon>Pseudomonadati</taxon>
        <taxon>Bacteroidota</taxon>
        <taxon>Flavobacteriia</taxon>
        <taxon>Flavobacteriales</taxon>
        <taxon>Flavobacteriaceae</taxon>
        <taxon>Neotamlana</taxon>
    </lineage>
</organism>
<evidence type="ECO:0000256" key="11">
    <source>
        <dbReference type="RuleBase" id="RU003357"/>
    </source>
</evidence>
<evidence type="ECO:0000256" key="6">
    <source>
        <dbReference type="ARBA" id="ARBA00023077"/>
    </source>
</evidence>
<accession>A0A0D7W2D0</accession>
<comment type="similarity">
    <text evidence="10 11">Belongs to the TonB-dependent receptor family.</text>
</comment>
<evidence type="ECO:0000313" key="16">
    <source>
        <dbReference type="Proteomes" id="UP000032578"/>
    </source>
</evidence>
<evidence type="ECO:0000256" key="9">
    <source>
        <dbReference type="ARBA" id="ARBA00023237"/>
    </source>
</evidence>
<evidence type="ECO:0000256" key="1">
    <source>
        <dbReference type="ARBA" id="ARBA00004571"/>
    </source>
</evidence>
<dbReference type="InterPro" id="IPR012910">
    <property type="entry name" value="Plug_dom"/>
</dbReference>
<dbReference type="GO" id="GO:0009279">
    <property type="term" value="C:cell outer membrane"/>
    <property type="evidence" value="ECO:0007669"/>
    <property type="project" value="UniProtKB-SubCell"/>
</dbReference>
<keyword evidence="6 11" id="KW-0798">TonB box</keyword>
<feature type="signal peptide" evidence="12">
    <location>
        <begin position="1"/>
        <end position="19"/>
    </location>
</feature>
<dbReference type="Pfam" id="PF00593">
    <property type="entry name" value="TonB_dep_Rec_b-barrel"/>
    <property type="match status" value="1"/>
</dbReference>
<sequence>MKHKALFLVASIFSTLSFAQNDSLVNRLEEVVVTADTKLQVHSVGYKVERLNDSVILKNTESFTNLLRFNMPIYLREYGSGGTSSASFRGTSSSNTAVIWNGININSVNSGQTGFNSLTVTLFDGVDVRSGGGSIEYGSGAIGGTIHLNDNLKFTQNTRFKNHTLFSVGSYNTYQGLHKLKFSNKKIAINAGVSYNSSNNDYPWLNTDYKNTNGAYSNLALNFSGSFYLNKQSQLNFYTANYNGERFFSSELPNPTAANDKYQDFSNRNLLVYTNKGVAFNHEAKLAYLTQEYRYFDDKNSSNFNFGKSKRMLVNYNLKYSFNKIRASITSFSEFENIYGSTDLISVQNRRQFSQSVVYNQNLQQKIAFEAKIRKDFNTDYSVPFTYALGINYKVHSSWYLRVNGSKNYRVPTYNDLYWPGQGNLDLIPETAAQGELGLGFKNNKFSADLGVFYIATKDKIVWTPNGDEDRPGVWVPINLSEVNNKGAELALSYNETFHNHKLQFNFNYSYTEAIDASTDKQTIYTPKHLLNFNLSYNYKRFSGFYQQLYNGKVYTTASNSEDFIVPDYAIANAGINFKVLHTKVNTLQLGVKVNNLFNKYYVIQPRRPMPNRNFNINVNYTF</sequence>
<dbReference type="GO" id="GO:0015344">
    <property type="term" value="F:siderophore uptake transmembrane transporter activity"/>
    <property type="evidence" value="ECO:0007669"/>
    <property type="project" value="TreeGrafter"/>
</dbReference>
<proteinExistence type="inferred from homology"/>
<comment type="subcellular location">
    <subcellularLocation>
        <location evidence="1 10">Cell outer membrane</location>
        <topology evidence="1 10">Multi-pass membrane protein</topology>
    </subcellularLocation>
</comment>
<keyword evidence="5 12" id="KW-0732">Signal</keyword>
<dbReference type="SUPFAM" id="SSF56935">
    <property type="entry name" value="Porins"/>
    <property type="match status" value="1"/>
</dbReference>
<feature type="chain" id="PRO_5002325294" evidence="12">
    <location>
        <begin position="20"/>
        <end position="623"/>
    </location>
</feature>
<evidence type="ECO:0000256" key="10">
    <source>
        <dbReference type="PROSITE-ProRule" id="PRU01360"/>
    </source>
</evidence>
<reference evidence="15 16" key="1">
    <citation type="submission" date="2014-11" db="EMBL/GenBank/DDBJ databases">
        <title>Tamlana sedimentorum sp. nov., isolated from shallow sand sediments of the Sea of Japan.</title>
        <authorList>
            <person name="Romanenko L.A."/>
        </authorList>
    </citation>
    <scope>NUCLEOTIDE SEQUENCE [LARGE SCALE GENOMIC DNA]</scope>
    <source>
        <strain evidence="15 16">JCM 19808</strain>
    </source>
</reference>
<dbReference type="Gene3D" id="2.40.170.20">
    <property type="entry name" value="TonB-dependent receptor, beta-barrel domain"/>
    <property type="match status" value="1"/>
</dbReference>
<keyword evidence="7 10" id="KW-0472">Membrane</keyword>
<keyword evidence="2 10" id="KW-0813">Transport</keyword>
<dbReference type="OrthoDB" id="9762903at2"/>
<dbReference type="InterPro" id="IPR039426">
    <property type="entry name" value="TonB-dep_rcpt-like"/>
</dbReference>
<dbReference type="PATRIC" id="fig|1435349.4.peg.940"/>
<gene>
    <name evidence="15" type="ORF">PW52_14580</name>
</gene>
<evidence type="ECO:0000256" key="2">
    <source>
        <dbReference type="ARBA" id="ARBA00022448"/>
    </source>
</evidence>
<evidence type="ECO:0000259" key="13">
    <source>
        <dbReference type="Pfam" id="PF00593"/>
    </source>
</evidence>
<dbReference type="GO" id="GO:0044718">
    <property type="term" value="P:siderophore transmembrane transport"/>
    <property type="evidence" value="ECO:0007669"/>
    <property type="project" value="TreeGrafter"/>
</dbReference>
<dbReference type="InterPro" id="IPR036942">
    <property type="entry name" value="Beta-barrel_TonB_sf"/>
</dbReference>
<evidence type="ECO:0000313" key="15">
    <source>
        <dbReference type="EMBL" id="KJD33265.1"/>
    </source>
</evidence>
<keyword evidence="8 15" id="KW-0675">Receptor</keyword>
<dbReference type="AlphaFoldDB" id="A0A0D7W2D0"/>
<name>A0A0D7W2D0_9FLAO</name>
<dbReference type="InterPro" id="IPR037066">
    <property type="entry name" value="Plug_dom_sf"/>
</dbReference>
<evidence type="ECO:0000256" key="3">
    <source>
        <dbReference type="ARBA" id="ARBA00022452"/>
    </source>
</evidence>
<evidence type="ECO:0000256" key="7">
    <source>
        <dbReference type="ARBA" id="ARBA00023136"/>
    </source>
</evidence>